<evidence type="ECO:0000313" key="3">
    <source>
        <dbReference type="Proteomes" id="UP000054783"/>
    </source>
</evidence>
<dbReference type="STRING" id="990121.A0A0V0ZHE5"/>
<dbReference type="PANTHER" id="PTHR17085">
    <property type="entry name" value="NUCLEAR RECEPTOR COACTIVATOR 4"/>
    <property type="match status" value="1"/>
</dbReference>
<evidence type="ECO:0000256" key="1">
    <source>
        <dbReference type="SAM" id="MobiDB-lite"/>
    </source>
</evidence>
<organism evidence="2 3">
    <name type="scientific">Trichinella patagoniensis</name>
    <dbReference type="NCBI Taxonomy" id="990121"/>
    <lineage>
        <taxon>Eukaryota</taxon>
        <taxon>Metazoa</taxon>
        <taxon>Ecdysozoa</taxon>
        <taxon>Nematoda</taxon>
        <taxon>Enoplea</taxon>
        <taxon>Dorylaimia</taxon>
        <taxon>Trichinellida</taxon>
        <taxon>Trichinellidae</taxon>
        <taxon>Trichinella</taxon>
    </lineage>
</organism>
<dbReference type="GO" id="GO:0009725">
    <property type="term" value="P:response to hormone"/>
    <property type="evidence" value="ECO:0007669"/>
    <property type="project" value="TreeGrafter"/>
</dbReference>
<dbReference type="InterPro" id="IPR039947">
    <property type="entry name" value="NCoA-4"/>
</dbReference>
<dbReference type="EMBL" id="JYDQ01000182">
    <property type="protein sequence ID" value="KRY11807.1"/>
    <property type="molecule type" value="Genomic_DNA"/>
</dbReference>
<reference evidence="2 3" key="1">
    <citation type="submission" date="2015-01" db="EMBL/GenBank/DDBJ databases">
        <title>Evolution of Trichinella species and genotypes.</title>
        <authorList>
            <person name="Korhonen P.K."/>
            <person name="Edoardo P."/>
            <person name="Giuseppe L.R."/>
            <person name="Gasser R.B."/>
        </authorList>
    </citation>
    <scope>NUCLEOTIDE SEQUENCE [LARGE SCALE GENOMIC DNA]</scope>
    <source>
        <strain evidence="2">ISS2496</strain>
    </source>
</reference>
<keyword evidence="3" id="KW-1185">Reference proteome</keyword>
<dbReference type="Proteomes" id="UP000054783">
    <property type="component" value="Unassembled WGS sequence"/>
</dbReference>
<sequence>LFSFPSNHLLCGKRNGIFDYAFRSLFRLICSKSKTETSPRRMKNLENQLRQRINSVEHTLSKIAFIKQNVKSNSEAIRKEVRRSFSQQLCYLRQREQQLLEQLDAIVSSKDLYLGLQEQSLNSSLGWCCLMRVKITEREKSKNSLFTACQSLALYQDGLKKLVSAAELNSTTTTTTTTVPTSNCEVQEVSDMLTGFSLLDLEPCETANLSFDANHNSLRKSIFLFGEIKMSKHSKLADSLPCEFEDYEDDDVLHSLLQTTTNDDVHLRQIILHRGKPVVDKHNIILKAFTEKSNKPQLKFVDVVDSSCTTHSVLSHERRQDHVHNWLHHIKHGTEGEPTICESEIIIKKVGEDEQSPNEVAEVLKHEGSNDKSSAAARKGGDVKLSNAASSVGDESLKGMEEKLSTADSSFEIISDNTASSAAIVSIQQELQKIRRSCDSKWLKRRIDSNDSSWNTSANFMVKQMIREAENSMECGEDTEEWLMDTDAFQLNRNDCVRNELRKDRSAALIRHRQNIWQSDNRLWLNATPPPVMMDSQL</sequence>
<gene>
    <name evidence="2" type="ORF">T12_751</name>
</gene>
<evidence type="ECO:0000313" key="2">
    <source>
        <dbReference type="EMBL" id="KRY11807.1"/>
    </source>
</evidence>
<dbReference type="GO" id="GO:0003713">
    <property type="term" value="F:transcription coactivator activity"/>
    <property type="evidence" value="ECO:0007669"/>
    <property type="project" value="InterPro"/>
</dbReference>
<name>A0A0V0ZHE5_9BILA</name>
<protein>
    <submittedName>
        <fullName evidence="2">Uncharacterized protein</fullName>
    </submittedName>
</protein>
<feature type="non-terminal residue" evidence="2">
    <location>
        <position position="1"/>
    </location>
</feature>
<dbReference type="PANTHER" id="PTHR17085:SF3">
    <property type="entry name" value="NUCLEAR RECEPTOR COACTIVATOR 4"/>
    <property type="match status" value="1"/>
</dbReference>
<accession>A0A0V0ZHE5</accession>
<dbReference type="AlphaFoldDB" id="A0A0V0ZHE5"/>
<dbReference type="GO" id="GO:0006879">
    <property type="term" value="P:intracellular iron ion homeostasis"/>
    <property type="evidence" value="ECO:0007669"/>
    <property type="project" value="InterPro"/>
</dbReference>
<comment type="caution">
    <text evidence="2">The sequence shown here is derived from an EMBL/GenBank/DDBJ whole genome shotgun (WGS) entry which is preliminary data.</text>
</comment>
<feature type="region of interest" description="Disordered" evidence="1">
    <location>
        <begin position="363"/>
        <end position="398"/>
    </location>
</feature>
<proteinExistence type="predicted"/>
<dbReference type="OrthoDB" id="6334544at2759"/>